<name>A0A091QXY4_MERNU</name>
<dbReference type="EMBL" id="KK708402">
    <property type="protein sequence ID" value="KFQ31799.1"/>
    <property type="molecule type" value="Genomic_DNA"/>
</dbReference>
<feature type="non-terminal residue" evidence="1">
    <location>
        <position position="1"/>
    </location>
</feature>
<reference evidence="1 2" key="1">
    <citation type="submission" date="2014-04" db="EMBL/GenBank/DDBJ databases">
        <title>Genome evolution of avian class.</title>
        <authorList>
            <person name="Zhang G."/>
            <person name="Li C."/>
        </authorList>
    </citation>
    <scope>NUCLEOTIDE SEQUENCE [LARGE SCALE GENOMIC DNA]</scope>
    <source>
        <strain evidence="1">BGI_N331</strain>
    </source>
</reference>
<proteinExistence type="predicted"/>
<gene>
    <name evidence="1" type="ORF">N331_05668</name>
</gene>
<evidence type="ECO:0000313" key="1">
    <source>
        <dbReference type="EMBL" id="KFQ31799.1"/>
    </source>
</evidence>
<feature type="non-terminal residue" evidence="1">
    <location>
        <position position="96"/>
    </location>
</feature>
<evidence type="ECO:0000313" key="2">
    <source>
        <dbReference type="Proteomes" id="UP000052967"/>
    </source>
</evidence>
<accession>A0A091QXY4</accession>
<keyword evidence="2" id="KW-1185">Reference proteome</keyword>
<organism evidence="1 2">
    <name type="scientific">Merops nubicus</name>
    <name type="common">Northern carmine bee-eater</name>
    <dbReference type="NCBI Taxonomy" id="57421"/>
    <lineage>
        <taxon>Eukaryota</taxon>
        <taxon>Metazoa</taxon>
        <taxon>Chordata</taxon>
        <taxon>Craniata</taxon>
        <taxon>Vertebrata</taxon>
        <taxon>Euteleostomi</taxon>
        <taxon>Archelosauria</taxon>
        <taxon>Archosauria</taxon>
        <taxon>Dinosauria</taxon>
        <taxon>Saurischia</taxon>
        <taxon>Theropoda</taxon>
        <taxon>Coelurosauria</taxon>
        <taxon>Aves</taxon>
        <taxon>Neognathae</taxon>
        <taxon>Neoaves</taxon>
        <taxon>Telluraves</taxon>
        <taxon>Coraciimorphae</taxon>
        <taxon>Coraciiformes</taxon>
        <taxon>Meropidae</taxon>
        <taxon>Merops</taxon>
    </lineage>
</organism>
<dbReference type="Proteomes" id="UP000052967">
    <property type="component" value="Unassembled WGS sequence"/>
</dbReference>
<sequence length="96" mass="10326">DFDVWRCLRAFNGKLGSALPKVAVAGVQHHSVTPFPGSYTTIAGGGGTAASTIPLPDVHFKRPRHAPAQEEGADFVVIVAPKQQPTKRRGFRDPEH</sequence>
<dbReference type="AlphaFoldDB" id="A0A091QXY4"/>
<protein>
    <submittedName>
        <fullName evidence="1">Uncharacterized protein</fullName>
    </submittedName>
</protein>